<dbReference type="Proteomes" id="UP000030680">
    <property type="component" value="Unassembled WGS sequence"/>
</dbReference>
<evidence type="ECO:0000313" key="4">
    <source>
        <dbReference type="Proteomes" id="UP000030680"/>
    </source>
</evidence>
<dbReference type="EMBL" id="KB454494">
    <property type="protein sequence ID" value="EME31150.1"/>
    <property type="molecule type" value="Genomic_DNA"/>
</dbReference>
<keyword evidence="4" id="KW-1185">Reference proteome</keyword>
<feature type="compositionally biased region" description="Basic and acidic residues" evidence="2">
    <location>
        <begin position="77"/>
        <end position="89"/>
    </location>
</feature>
<dbReference type="KEGG" id="gsl:Gasu_16450"/>
<evidence type="ECO:0000256" key="1">
    <source>
        <dbReference type="SAM" id="Coils"/>
    </source>
</evidence>
<gene>
    <name evidence="3" type="ORF">Gasu_16450</name>
</gene>
<protein>
    <submittedName>
        <fullName evidence="3">Uncharacterized protein</fullName>
    </submittedName>
</protein>
<name>M2X3Z3_GALSU</name>
<evidence type="ECO:0000313" key="3">
    <source>
        <dbReference type="EMBL" id="EME31150.1"/>
    </source>
</evidence>
<dbReference type="PROSITE" id="PS51257">
    <property type="entry name" value="PROKAR_LIPOPROTEIN"/>
    <property type="match status" value="1"/>
</dbReference>
<organism evidence="3 4">
    <name type="scientific">Galdieria sulphuraria</name>
    <name type="common">Red alga</name>
    <dbReference type="NCBI Taxonomy" id="130081"/>
    <lineage>
        <taxon>Eukaryota</taxon>
        <taxon>Rhodophyta</taxon>
        <taxon>Bangiophyceae</taxon>
        <taxon>Galdieriales</taxon>
        <taxon>Galdieriaceae</taxon>
        <taxon>Galdieria</taxon>
    </lineage>
</organism>
<dbReference type="AlphaFoldDB" id="M2X3Z3"/>
<dbReference type="OrthoDB" id="10346670at2759"/>
<feature type="region of interest" description="Disordered" evidence="2">
    <location>
        <begin position="71"/>
        <end position="101"/>
    </location>
</feature>
<proteinExistence type="predicted"/>
<dbReference type="GeneID" id="17089822"/>
<keyword evidence="1" id="KW-0175">Coiled coil</keyword>
<feature type="compositionally biased region" description="Polar residues" evidence="2">
    <location>
        <begin position="90"/>
        <end position="101"/>
    </location>
</feature>
<reference evidence="4" key="1">
    <citation type="journal article" date="2013" name="Science">
        <title>Gene transfer from bacteria and archaea facilitated evolution of an extremophilic eukaryote.</title>
        <authorList>
            <person name="Schonknecht G."/>
            <person name="Chen W.H."/>
            <person name="Ternes C.M."/>
            <person name="Barbier G.G."/>
            <person name="Shrestha R.P."/>
            <person name="Stanke M."/>
            <person name="Brautigam A."/>
            <person name="Baker B.J."/>
            <person name="Banfield J.F."/>
            <person name="Garavito R.M."/>
            <person name="Carr K."/>
            <person name="Wilkerson C."/>
            <person name="Rensing S.A."/>
            <person name="Gagneul D."/>
            <person name="Dickenson N.E."/>
            <person name="Oesterhelt C."/>
            <person name="Lercher M.J."/>
            <person name="Weber A.P."/>
        </authorList>
    </citation>
    <scope>NUCLEOTIDE SEQUENCE [LARGE SCALE GENOMIC DNA]</scope>
    <source>
        <strain evidence="4">074W</strain>
    </source>
</reference>
<accession>M2X3Z3</accession>
<dbReference type="Gramene" id="EME31150">
    <property type="protein sequence ID" value="EME31150"/>
    <property type="gene ID" value="Gasu_16450"/>
</dbReference>
<evidence type="ECO:0000256" key="2">
    <source>
        <dbReference type="SAM" id="MobiDB-lite"/>
    </source>
</evidence>
<dbReference type="RefSeq" id="XP_005707670.1">
    <property type="nucleotide sequence ID" value="XM_005707613.1"/>
</dbReference>
<sequence>MFRTHFAAFLAGVTVACSVGYVKLHRDLKLAGNMLTSSIEEWSDEVTETTKELDNKVHFLENELNRVRGLASVGNEVHSDSRVQSKKGENNSSNTPSDDGL</sequence>
<feature type="coiled-coil region" evidence="1">
    <location>
        <begin position="43"/>
        <end position="70"/>
    </location>
</feature>